<sequence length="422" mass="46933">MACLELGSSHLFSSYQVYEVPFDLHLDDSVSVEFLDVPDASKPSLSCSSGSSGSSSSSSSSSSCSFPKPPPLPSSANGGCSSSKRLTGYSYVPDETRHAWDKLFHEGYEADVHVLTDDKSTILAHSCVLGISSAVIRNLLAQAKTRGGIRRIKIYGVPSEAANAFVRFLYSSSYEPDDMKKYVLHLLVMSHSYSIPSLKKACINQLEQGLLNAENVVDILQLARQCDAPRLTVLCTHMIMKDFKTISLSEGWKVMRQTNPELEQELLESLVEADSKRQEKMKKMEERKVYLQLHEAMEALVHICRDGCQTIGPSGKVLKDNQTACKFPACKGLESLVRHFSSCKTRVPGGCTHCKRMWQLFELHSLVCSELEFCKVPLCRHFKAKIKNQSRKEEMKWNLLASKVIAVKGTLSSISARRILVP</sequence>
<keyword evidence="2" id="KW-1185">Reference proteome</keyword>
<comment type="caution">
    <text evidence="1">The sequence shown here is derived from an EMBL/GenBank/DDBJ whole genome shotgun (WGS) entry which is preliminary data.</text>
</comment>
<keyword evidence="1" id="KW-0808">Transferase</keyword>
<proteinExistence type="predicted"/>
<dbReference type="EC" id="2.3.1.48" evidence="1"/>
<reference evidence="2" key="1">
    <citation type="journal article" date="2022" name="Nat. Commun.">
        <title>Chromosome evolution and the genetic basis of agronomically important traits in greater yam.</title>
        <authorList>
            <person name="Bredeson J.V."/>
            <person name="Lyons J.B."/>
            <person name="Oniyinde I.O."/>
            <person name="Okereke N.R."/>
            <person name="Kolade O."/>
            <person name="Nnabue I."/>
            <person name="Nwadili C.O."/>
            <person name="Hribova E."/>
            <person name="Parker M."/>
            <person name="Nwogha J."/>
            <person name="Shu S."/>
            <person name="Carlson J."/>
            <person name="Kariba R."/>
            <person name="Muthemba S."/>
            <person name="Knop K."/>
            <person name="Barton G.J."/>
            <person name="Sherwood A.V."/>
            <person name="Lopez-Montes A."/>
            <person name="Asiedu R."/>
            <person name="Jamnadass R."/>
            <person name="Muchugi A."/>
            <person name="Goodstein D."/>
            <person name="Egesi C.N."/>
            <person name="Featherston J."/>
            <person name="Asfaw A."/>
            <person name="Simpson G.G."/>
            <person name="Dolezel J."/>
            <person name="Hendre P.S."/>
            <person name="Van Deynze A."/>
            <person name="Kumar P.L."/>
            <person name="Obidiegwu J.E."/>
            <person name="Bhattacharjee R."/>
            <person name="Rokhsar D.S."/>
        </authorList>
    </citation>
    <scope>NUCLEOTIDE SEQUENCE [LARGE SCALE GENOMIC DNA]</scope>
    <source>
        <strain evidence="2">cv. TDa95/00328</strain>
    </source>
</reference>
<organism evidence="1 2">
    <name type="scientific">Dioscorea alata</name>
    <name type="common">Purple yam</name>
    <dbReference type="NCBI Taxonomy" id="55571"/>
    <lineage>
        <taxon>Eukaryota</taxon>
        <taxon>Viridiplantae</taxon>
        <taxon>Streptophyta</taxon>
        <taxon>Embryophyta</taxon>
        <taxon>Tracheophyta</taxon>
        <taxon>Spermatophyta</taxon>
        <taxon>Magnoliopsida</taxon>
        <taxon>Liliopsida</taxon>
        <taxon>Dioscoreales</taxon>
        <taxon>Dioscoreaceae</taxon>
        <taxon>Dioscorea</taxon>
    </lineage>
</organism>
<accession>A0ACB7USX7</accession>
<evidence type="ECO:0000313" key="2">
    <source>
        <dbReference type="Proteomes" id="UP000827976"/>
    </source>
</evidence>
<dbReference type="EMBL" id="CM037024">
    <property type="protein sequence ID" value="KAH7663862.1"/>
    <property type="molecule type" value="Genomic_DNA"/>
</dbReference>
<evidence type="ECO:0000313" key="1">
    <source>
        <dbReference type="EMBL" id="KAH7663862.1"/>
    </source>
</evidence>
<name>A0ACB7USX7_DIOAL</name>
<dbReference type="Proteomes" id="UP000827976">
    <property type="component" value="Chromosome 14"/>
</dbReference>
<keyword evidence="1" id="KW-0012">Acyltransferase</keyword>
<protein>
    <submittedName>
        <fullName evidence="1">Histone acetyltransferase protein</fullName>
        <ecNumber evidence="1">2.3.1.48</ecNumber>
    </submittedName>
</protein>
<gene>
    <name evidence="1" type="ORF">IHE45_14G084000</name>
</gene>